<accession>A0A554WW66</accession>
<gene>
    <name evidence="2" type="ORF">Taqua_00005</name>
</gene>
<organism evidence="2 3">
    <name type="scientific">Tepidimonas aquatica</name>
    <dbReference type="NCBI Taxonomy" id="247482"/>
    <lineage>
        <taxon>Bacteria</taxon>
        <taxon>Pseudomonadati</taxon>
        <taxon>Pseudomonadota</taxon>
        <taxon>Betaproteobacteria</taxon>
        <taxon>Burkholderiales</taxon>
        <taxon>Tepidimonas</taxon>
    </lineage>
</organism>
<keyword evidence="3" id="KW-1185">Reference proteome</keyword>
<evidence type="ECO:0000313" key="3">
    <source>
        <dbReference type="Proteomes" id="UP000318554"/>
    </source>
</evidence>
<feature type="transmembrane region" description="Helical" evidence="1">
    <location>
        <begin position="21"/>
        <end position="40"/>
    </location>
</feature>
<feature type="transmembrane region" description="Helical" evidence="1">
    <location>
        <begin position="180"/>
        <end position="199"/>
    </location>
</feature>
<feature type="transmembrane region" description="Helical" evidence="1">
    <location>
        <begin position="46"/>
        <end position="70"/>
    </location>
</feature>
<protein>
    <submittedName>
        <fullName evidence="2">Uncharacterized protein</fullName>
    </submittedName>
</protein>
<evidence type="ECO:0000256" key="1">
    <source>
        <dbReference type="SAM" id="Phobius"/>
    </source>
</evidence>
<keyword evidence="1" id="KW-0812">Transmembrane</keyword>
<proteinExistence type="predicted"/>
<sequence>MQRAVRSPLAAFLRHRYRAHVQGWLLASVGAITVAYVGTLPNEPPWLAWPASFLSALFVVSLVVALSALLRLPWWLWMPLTLASMAVEWALRQLLHRPWRRRPQPRERWLSNPFAWWQRRRLSRLRRPRKTGRPAASVIPFPRAAVPKAQAREFTRAPCQPAWSADGLFTYVVEAFGDHWTLWMISAPLWILLWLWLIADQTFLVALFLTLILSFVGNLLLVIPLAAAVLALATTLLVGAGMTPLARQAAVARWQAQRAMPVHTAQAHTPPPPSQPIHWVWPLLLGLWIGQAWGKDE</sequence>
<dbReference type="EMBL" id="VJNA01000001">
    <property type="protein sequence ID" value="TSE27812.1"/>
    <property type="molecule type" value="Genomic_DNA"/>
</dbReference>
<keyword evidence="1" id="KW-0472">Membrane</keyword>
<keyword evidence="1" id="KW-1133">Transmembrane helix</keyword>
<name>A0A554WW66_9BURK</name>
<feature type="transmembrane region" description="Helical" evidence="1">
    <location>
        <begin position="205"/>
        <end position="238"/>
    </location>
</feature>
<dbReference type="RefSeq" id="WP_144324018.1">
    <property type="nucleotide sequence ID" value="NZ_VJNA01000001.1"/>
</dbReference>
<evidence type="ECO:0000313" key="2">
    <source>
        <dbReference type="EMBL" id="TSE27812.1"/>
    </source>
</evidence>
<dbReference type="OrthoDB" id="9156563at2"/>
<reference evidence="2 3" key="1">
    <citation type="submission" date="2019-07" db="EMBL/GenBank/DDBJ databases">
        <title>Tepidimonas aquatica CLN-1 draft genome.</title>
        <authorList>
            <person name="Da Costa M.S."/>
            <person name="Froufe H.J.C."/>
            <person name="Egas C."/>
            <person name="Albuquerque L."/>
        </authorList>
    </citation>
    <scope>NUCLEOTIDE SEQUENCE [LARGE SCALE GENOMIC DNA]</scope>
    <source>
        <strain evidence="2 3">CLN-1</strain>
    </source>
</reference>
<dbReference type="AlphaFoldDB" id="A0A554WW66"/>
<comment type="caution">
    <text evidence="2">The sequence shown here is derived from an EMBL/GenBank/DDBJ whole genome shotgun (WGS) entry which is preliminary data.</text>
</comment>
<dbReference type="Proteomes" id="UP000318554">
    <property type="component" value="Unassembled WGS sequence"/>
</dbReference>